<dbReference type="RefSeq" id="WP_049949312.1">
    <property type="nucleotide sequence ID" value="NZ_CP011871.1"/>
</dbReference>
<dbReference type="GO" id="GO:0008237">
    <property type="term" value="F:metallopeptidase activity"/>
    <property type="evidence" value="ECO:0007669"/>
    <property type="project" value="UniProtKB-KW"/>
</dbReference>
<dbReference type="GO" id="GO:0080120">
    <property type="term" value="P:CAAX-box protein maturation"/>
    <property type="evidence" value="ECO:0007669"/>
    <property type="project" value="UniProtKB-ARBA"/>
</dbReference>
<keyword evidence="3" id="KW-0482">Metalloprotease</keyword>
<feature type="transmembrane region" description="Helical" evidence="1">
    <location>
        <begin position="187"/>
        <end position="206"/>
    </location>
</feature>
<dbReference type="EMBL" id="MH785236">
    <property type="protein sequence ID" value="AYK27940.1"/>
    <property type="molecule type" value="Genomic_DNA"/>
</dbReference>
<dbReference type="InterPro" id="IPR003675">
    <property type="entry name" value="Rce1/LyrA-like_dom"/>
</dbReference>
<reference evidence="3" key="1">
    <citation type="journal article" date="2019" name="Front. Microbiol.">
        <title>Prevalence of Antibiotic and Heavy Metal Resistance Determinants and Virulence-Related Genetic Elements in Plasmids of Staphylococcus aureus.</title>
        <authorList>
            <person name="Bukowski M."/>
            <person name="Piwowarczyk R."/>
            <person name="Madry A."/>
            <person name="Zagorski-Przybylo R."/>
            <person name="Hydzik M."/>
            <person name="Wladyka B."/>
        </authorList>
    </citation>
    <scope>NUCLEOTIDE SEQUENCE</scope>
    <source>
        <strain evidence="3">Ph1</strain>
        <plasmid evidence="3">pPH1-1</plasmid>
    </source>
</reference>
<sequence>MRLTKKNISWWKVIILTISLFVLSTLLSTITTLLFLVFNCSYEINYLLNDPNVNITIGFITFPILLFLTILTNKIYFKDTILSLGIHKKNCIKYIIVGAALGTSFISAVFIINYFFSTISVHKQINIQWDVLLIITIAFIFQGFTEEVLTRGFLMSKIAKEKGRLFTIIASSTTFTILHCFNPNINLISLINIFLAGLIFSLLFYLTGSMWITGFAHSLWNITLGVILGINVSGQKLPSTLLKTISYSEYSLFNGGEFGFEGGIITTFVSIFIILILYKLTKNHKV</sequence>
<evidence type="ECO:0000256" key="1">
    <source>
        <dbReference type="SAM" id="Phobius"/>
    </source>
</evidence>
<dbReference type="PANTHER" id="PTHR39430">
    <property type="entry name" value="MEMBRANE-ASSOCIATED PROTEASE-RELATED"/>
    <property type="match status" value="1"/>
</dbReference>
<feature type="domain" description="CAAX prenyl protease 2/Lysostaphin resistance protein A-like" evidence="2">
    <location>
        <begin position="129"/>
        <end position="222"/>
    </location>
</feature>
<keyword evidence="1" id="KW-0472">Membrane</keyword>
<dbReference type="AlphaFoldDB" id="A0A499S3L1"/>
<keyword evidence="3" id="KW-0378">Hydrolase</keyword>
<keyword evidence="1" id="KW-1133">Transmembrane helix</keyword>
<keyword evidence="3" id="KW-0645">Protease</keyword>
<evidence type="ECO:0000313" key="3">
    <source>
        <dbReference type="EMBL" id="AYK27940.1"/>
    </source>
</evidence>
<gene>
    <name evidence="3" type="ORF">D0Y80_l00150</name>
</gene>
<feature type="transmembrane region" description="Helical" evidence="1">
    <location>
        <begin position="218"/>
        <end position="238"/>
    </location>
</feature>
<keyword evidence="1" id="KW-0812">Transmembrane</keyword>
<dbReference type="GO" id="GO:0004175">
    <property type="term" value="F:endopeptidase activity"/>
    <property type="evidence" value="ECO:0007669"/>
    <property type="project" value="UniProtKB-ARBA"/>
</dbReference>
<feature type="transmembrane region" description="Helical" evidence="1">
    <location>
        <begin position="12"/>
        <end position="38"/>
    </location>
</feature>
<organism evidence="3">
    <name type="scientific">Staphylococcus aureus</name>
    <dbReference type="NCBI Taxonomy" id="1280"/>
    <lineage>
        <taxon>Bacteria</taxon>
        <taxon>Bacillati</taxon>
        <taxon>Bacillota</taxon>
        <taxon>Bacilli</taxon>
        <taxon>Bacillales</taxon>
        <taxon>Staphylococcaceae</taxon>
        <taxon>Staphylococcus</taxon>
    </lineage>
</organism>
<feature type="transmembrane region" description="Helical" evidence="1">
    <location>
        <begin position="258"/>
        <end position="278"/>
    </location>
</feature>
<geneLocation type="plasmid" evidence="3">
    <name>pPH1-1</name>
</geneLocation>
<accession>A0A499S3L1</accession>
<evidence type="ECO:0000259" key="2">
    <source>
        <dbReference type="Pfam" id="PF02517"/>
    </source>
</evidence>
<dbReference type="GO" id="GO:0006508">
    <property type="term" value="P:proteolysis"/>
    <property type="evidence" value="ECO:0007669"/>
    <property type="project" value="UniProtKB-KW"/>
</dbReference>
<protein>
    <submittedName>
        <fullName evidence="3">CPBP family intramembrane metalloprotease</fullName>
    </submittedName>
</protein>
<name>A0A499S3L1_STAAU</name>
<feature type="transmembrane region" description="Helical" evidence="1">
    <location>
        <begin position="127"/>
        <end position="144"/>
    </location>
</feature>
<feature type="transmembrane region" description="Helical" evidence="1">
    <location>
        <begin position="53"/>
        <end position="73"/>
    </location>
</feature>
<proteinExistence type="predicted"/>
<feature type="transmembrane region" description="Helical" evidence="1">
    <location>
        <begin position="165"/>
        <end position="181"/>
    </location>
</feature>
<feature type="transmembrane region" description="Helical" evidence="1">
    <location>
        <begin position="94"/>
        <end position="115"/>
    </location>
</feature>
<keyword evidence="3" id="KW-0614">Plasmid</keyword>
<dbReference type="PANTHER" id="PTHR39430:SF1">
    <property type="entry name" value="PROTEASE"/>
    <property type="match status" value="1"/>
</dbReference>
<dbReference type="Pfam" id="PF02517">
    <property type="entry name" value="Rce1-like"/>
    <property type="match status" value="1"/>
</dbReference>